<dbReference type="InterPro" id="IPR050679">
    <property type="entry name" value="Bact_HTH_transcr_reg"/>
</dbReference>
<comment type="caution">
    <text evidence="5">The sequence shown here is derived from an EMBL/GenBank/DDBJ whole genome shotgun (WGS) entry which is preliminary data.</text>
</comment>
<sequence length="239" mass="26342">MSQTPRYQEIRDDLLARMCDGTYPPGSLLPAEPELAEAYGVSRPTLRQAIQLLADAGYVEKRRRRGTVVRRRKVEQRFMDALMSYGADVEAQGAIPATRVLQARIQGASPEVAEALGIGEGDPVASLMRLRYLDEEPAVLLRTWVPTSVFPGLLGHDFEREGLYDVFAESGLPVETVRRVLEAALPDPVEAELLAIDEGQPCFLFKSVGRAKTGQAVEYSVALYRGDVNTFTVTLTTED</sequence>
<dbReference type="Pfam" id="PF00392">
    <property type="entry name" value="GntR"/>
    <property type="match status" value="1"/>
</dbReference>
<evidence type="ECO:0000256" key="3">
    <source>
        <dbReference type="ARBA" id="ARBA00023163"/>
    </source>
</evidence>
<gene>
    <name evidence="5" type="primary">gntR</name>
    <name evidence="5" type="ORF">ATOP_00630</name>
</gene>
<dbReference type="PROSITE" id="PS50949">
    <property type="entry name" value="HTH_GNTR"/>
    <property type="match status" value="1"/>
</dbReference>
<feature type="domain" description="HTH gntR-type" evidence="4">
    <location>
        <begin position="4"/>
        <end position="72"/>
    </location>
</feature>
<keyword evidence="1" id="KW-0805">Transcription regulation</keyword>
<dbReference type="SUPFAM" id="SSF64288">
    <property type="entry name" value="Chorismate lyase-like"/>
    <property type="match status" value="1"/>
</dbReference>
<dbReference type="SMART" id="SM00345">
    <property type="entry name" value="HTH_GNTR"/>
    <property type="match status" value="1"/>
</dbReference>
<dbReference type="EMBL" id="BQKC01000001">
    <property type="protein sequence ID" value="GJM54408.1"/>
    <property type="molecule type" value="Genomic_DNA"/>
</dbReference>
<dbReference type="RefSeq" id="WP_251164205.1">
    <property type="nucleotide sequence ID" value="NZ_BQKC01000001.1"/>
</dbReference>
<keyword evidence="2" id="KW-0238">DNA-binding</keyword>
<reference evidence="5" key="1">
    <citation type="journal article" date="2022" name="Int. J. Syst. Evol. Microbiol.">
        <title>Granulimonas faecalis gen. nov., sp. nov., and Leptogranulimonas caecicola gen. nov., sp. nov., novel lactate-producing Atopobiaceae bacteria isolated from mouse intestines, and an emended description of the family Atopobiaceae.</title>
        <authorList>
            <person name="Morinaga K."/>
            <person name="Kusada H."/>
            <person name="Sakamoto S."/>
            <person name="Murakami T."/>
            <person name="Toyoda A."/>
            <person name="Mori H."/>
            <person name="Meng X.Y."/>
            <person name="Takashino M."/>
            <person name="Murotomi K."/>
            <person name="Tamaki H."/>
        </authorList>
    </citation>
    <scope>NUCLEOTIDE SEQUENCE</scope>
    <source>
        <strain evidence="5">OPF53</strain>
    </source>
</reference>
<dbReference type="GO" id="GO:0003700">
    <property type="term" value="F:DNA-binding transcription factor activity"/>
    <property type="evidence" value="ECO:0007669"/>
    <property type="project" value="InterPro"/>
</dbReference>
<accession>A0AAV5B167</accession>
<organism evidence="5 6">
    <name type="scientific">Granulimonas faecalis</name>
    <dbReference type="NCBI Taxonomy" id="2894155"/>
    <lineage>
        <taxon>Bacteria</taxon>
        <taxon>Bacillati</taxon>
        <taxon>Actinomycetota</taxon>
        <taxon>Coriobacteriia</taxon>
        <taxon>Coriobacteriales</taxon>
        <taxon>Kribbibacteriaceae</taxon>
        <taxon>Granulimonas</taxon>
    </lineage>
</organism>
<dbReference type="Proteomes" id="UP001055025">
    <property type="component" value="Unassembled WGS sequence"/>
</dbReference>
<dbReference type="InterPro" id="IPR028978">
    <property type="entry name" value="Chorismate_lyase_/UTRA_dom_sf"/>
</dbReference>
<dbReference type="InterPro" id="IPR036388">
    <property type="entry name" value="WH-like_DNA-bd_sf"/>
</dbReference>
<dbReference type="GO" id="GO:0003677">
    <property type="term" value="F:DNA binding"/>
    <property type="evidence" value="ECO:0007669"/>
    <property type="project" value="UniProtKB-KW"/>
</dbReference>
<dbReference type="AlphaFoldDB" id="A0AAV5B167"/>
<evidence type="ECO:0000256" key="2">
    <source>
        <dbReference type="ARBA" id="ARBA00023125"/>
    </source>
</evidence>
<dbReference type="PRINTS" id="PR00035">
    <property type="entry name" value="HTHGNTR"/>
</dbReference>
<dbReference type="InterPro" id="IPR011663">
    <property type="entry name" value="UTRA"/>
</dbReference>
<dbReference type="Gene3D" id="1.10.10.10">
    <property type="entry name" value="Winged helix-like DNA-binding domain superfamily/Winged helix DNA-binding domain"/>
    <property type="match status" value="1"/>
</dbReference>
<name>A0AAV5B167_9ACTN</name>
<dbReference type="SUPFAM" id="SSF46785">
    <property type="entry name" value="Winged helix' DNA-binding domain"/>
    <property type="match status" value="1"/>
</dbReference>
<protein>
    <submittedName>
        <fullName evidence="5">Transcriptional regulator</fullName>
    </submittedName>
</protein>
<keyword evidence="3" id="KW-0804">Transcription</keyword>
<dbReference type="InterPro" id="IPR000524">
    <property type="entry name" value="Tscrpt_reg_HTH_GntR"/>
</dbReference>
<dbReference type="CDD" id="cd07377">
    <property type="entry name" value="WHTH_GntR"/>
    <property type="match status" value="1"/>
</dbReference>
<evidence type="ECO:0000313" key="6">
    <source>
        <dbReference type="Proteomes" id="UP001055025"/>
    </source>
</evidence>
<dbReference type="InterPro" id="IPR036390">
    <property type="entry name" value="WH_DNA-bd_sf"/>
</dbReference>
<dbReference type="Gene3D" id="3.40.1410.10">
    <property type="entry name" value="Chorismate lyase-like"/>
    <property type="match status" value="1"/>
</dbReference>
<evidence type="ECO:0000313" key="5">
    <source>
        <dbReference type="EMBL" id="GJM54408.1"/>
    </source>
</evidence>
<keyword evidence="6" id="KW-1185">Reference proteome</keyword>
<dbReference type="SMART" id="SM00866">
    <property type="entry name" value="UTRA"/>
    <property type="match status" value="1"/>
</dbReference>
<dbReference type="Pfam" id="PF07702">
    <property type="entry name" value="UTRA"/>
    <property type="match status" value="1"/>
</dbReference>
<proteinExistence type="predicted"/>
<evidence type="ECO:0000256" key="1">
    <source>
        <dbReference type="ARBA" id="ARBA00023015"/>
    </source>
</evidence>
<evidence type="ECO:0000259" key="4">
    <source>
        <dbReference type="PROSITE" id="PS50949"/>
    </source>
</evidence>
<dbReference type="PANTHER" id="PTHR44846">
    <property type="entry name" value="MANNOSYL-D-GLYCERATE TRANSPORT/METABOLISM SYSTEM REPRESSOR MNGR-RELATED"/>
    <property type="match status" value="1"/>
</dbReference>